<evidence type="ECO:0000256" key="1">
    <source>
        <dbReference type="ARBA" id="ARBA00023015"/>
    </source>
</evidence>
<feature type="domain" description="HTH araC/xylS-type" evidence="5">
    <location>
        <begin position="231"/>
        <end position="329"/>
    </location>
</feature>
<dbReference type="InterPro" id="IPR009057">
    <property type="entry name" value="Homeodomain-like_sf"/>
</dbReference>
<evidence type="ECO:0000256" key="4">
    <source>
        <dbReference type="SAM" id="MobiDB-lite"/>
    </source>
</evidence>
<protein>
    <submittedName>
        <fullName evidence="6">AraC family transcriptional regulator</fullName>
    </submittedName>
</protein>
<dbReference type="SMART" id="SM00342">
    <property type="entry name" value="HTH_ARAC"/>
    <property type="match status" value="1"/>
</dbReference>
<reference evidence="6 7" key="1">
    <citation type="submission" date="2023-11" db="EMBL/GenBank/DDBJ databases">
        <authorList>
            <person name="Bao R."/>
        </authorList>
    </citation>
    <scope>NUCLEOTIDE SEQUENCE [LARGE SCALE GENOMIC DNA]</scope>
    <source>
        <strain evidence="6 7">PJ23</strain>
    </source>
</reference>
<organism evidence="6 7">
    <name type="scientific">Terrihabitans rhizophilus</name>
    <dbReference type="NCBI Taxonomy" id="3092662"/>
    <lineage>
        <taxon>Bacteria</taxon>
        <taxon>Pseudomonadati</taxon>
        <taxon>Pseudomonadota</taxon>
        <taxon>Alphaproteobacteria</taxon>
        <taxon>Hyphomicrobiales</taxon>
        <taxon>Terrihabitans</taxon>
    </lineage>
</organism>
<name>A0ABU4RJ52_9HYPH</name>
<dbReference type="Pfam" id="PF06719">
    <property type="entry name" value="AraC_N"/>
    <property type="match status" value="1"/>
</dbReference>
<dbReference type="RefSeq" id="WP_319842992.1">
    <property type="nucleotide sequence ID" value="NZ_JAXAFJ010000001.1"/>
</dbReference>
<dbReference type="InterPro" id="IPR018062">
    <property type="entry name" value="HTH_AraC-typ_CS"/>
</dbReference>
<dbReference type="Gene3D" id="1.10.10.60">
    <property type="entry name" value="Homeodomain-like"/>
    <property type="match status" value="2"/>
</dbReference>
<dbReference type="PROSITE" id="PS01124">
    <property type="entry name" value="HTH_ARAC_FAMILY_2"/>
    <property type="match status" value="1"/>
</dbReference>
<gene>
    <name evidence="6" type="ORF">SCD90_02265</name>
</gene>
<sequence length="345" mass="38051">MSRTPEFAGSLPVPASEDASQPDNRVLRWPLSPPQARAPSPILTAVNAYIESQGGGEGLFPTPIEGFNIVRLCQAILPMRGIYRPSLCVVLQGAKELRIGEDVLEYGIMECLVVTMELPARGQVVQASQTTPYIGVTLEFDVAMMREVIEQMDAPGAVPASDLGPGLFVGKVDESLAGCFERIVRMLGQPKSIPILYPVVMREIYYWLLSSPNGHQLRKLALPGSNIERIVKAIALLHTRFAQTLSGEQLAEAAQMSTSSFHQHFKALTKMTPLQFQKQLRLLEARRLMVSEAAKVADAAYKVGYESPSQFSREYTRTFGMAPKQDVMMQQSLHTKYLGRAVRSA</sequence>
<comment type="caution">
    <text evidence="6">The sequence shown here is derived from an EMBL/GenBank/DDBJ whole genome shotgun (WGS) entry which is preliminary data.</text>
</comment>
<dbReference type="PANTHER" id="PTHR43436">
    <property type="entry name" value="ARAC-FAMILY TRANSCRIPTIONAL REGULATOR"/>
    <property type="match status" value="1"/>
</dbReference>
<dbReference type="SUPFAM" id="SSF46689">
    <property type="entry name" value="Homeodomain-like"/>
    <property type="match status" value="2"/>
</dbReference>
<evidence type="ECO:0000256" key="2">
    <source>
        <dbReference type="ARBA" id="ARBA00023125"/>
    </source>
</evidence>
<keyword evidence="1" id="KW-0805">Transcription regulation</keyword>
<evidence type="ECO:0000256" key="3">
    <source>
        <dbReference type="ARBA" id="ARBA00023163"/>
    </source>
</evidence>
<keyword evidence="2" id="KW-0238">DNA-binding</keyword>
<accession>A0ABU4RJ52</accession>
<proteinExistence type="predicted"/>
<evidence type="ECO:0000259" key="5">
    <source>
        <dbReference type="PROSITE" id="PS01124"/>
    </source>
</evidence>
<evidence type="ECO:0000313" key="7">
    <source>
        <dbReference type="Proteomes" id="UP001274321"/>
    </source>
</evidence>
<dbReference type="Proteomes" id="UP001274321">
    <property type="component" value="Unassembled WGS sequence"/>
</dbReference>
<dbReference type="InterPro" id="IPR018060">
    <property type="entry name" value="HTH_AraC"/>
</dbReference>
<dbReference type="Pfam" id="PF12833">
    <property type="entry name" value="HTH_18"/>
    <property type="match status" value="1"/>
</dbReference>
<dbReference type="PANTHER" id="PTHR43436:SF1">
    <property type="entry name" value="TRANSCRIPTIONAL REGULATORY PROTEIN"/>
    <property type="match status" value="1"/>
</dbReference>
<dbReference type="PROSITE" id="PS00041">
    <property type="entry name" value="HTH_ARAC_FAMILY_1"/>
    <property type="match status" value="1"/>
</dbReference>
<evidence type="ECO:0000313" key="6">
    <source>
        <dbReference type="EMBL" id="MDX6804878.1"/>
    </source>
</evidence>
<dbReference type="InterPro" id="IPR009594">
    <property type="entry name" value="Tscrpt_reg_HTH_AraC_N"/>
</dbReference>
<feature type="region of interest" description="Disordered" evidence="4">
    <location>
        <begin position="1"/>
        <end position="25"/>
    </location>
</feature>
<dbReference type="EMBL" id="JAXAFJ010000001">
    <property type="protein sequence ID" value="MDX6804878.1"/>
    <property type="molecule type" value="Genomic_DNA"/>
</dbReference>
<keyword evidence="7" id="KW-1185">Reference proteome</keyword>
<keyword evidence="3" id="KW-0804">Transcription</keyword>